<evidence type="ECO:0000313" key="1">
    <source>
        <dbReference type="EMBL" id="MFC4131918.1"/>
    </source>
</evidence>
<evidence type="ECO:0008006" key="3">
    <source>
        <dbReference type="Google" id="ProtNLM"/>
    </source>
</evidence>
<accession>A0ABV8LN77</accession>
<dbReference type="Proteomes" id="UP001595816">
    <property type="component" value="Unassembled WGS sequence"/>
</dbReference>
<keyword evidence="2" id="KW-1185">Reference proteome</keyword>
<organism evidence="1 2">
    <name type="scientific">Hamadaea flava</name>
    <dbReference type="NCBI Taxonomy" id="1742688"/>
    <lineage>
        <taxon>Bacteria</taxon>
        <taxon>Bacillati</taxon>
        <taxon>Actinomycetota</taxon>
        <taxon>Actinomycetes</taxon>
        <taxon>Micromonosporales</taxon>
        <taxon>Micromonosporaceae</taxon>
        <taxon>Hamadaea</taxon>
    </lineage>
</organism>
<dbReference type="EMBL" id="JBHSAY010000008">
    <property type="protein sequence ID" value="MFC4131918.1"/>
    <property type="molecule type" value="Genomic_DNA"/>
</dbReference>
<sequence>MRVELASEPISRIRDNLDWAGATPTTAVVLDGLTEGPATGCTHGTAWYVGQLGTRLLAYANSDRELAECLAEAITAVSALHEDTCDLSHPGTPCTTVTMIRRRGRLTDYLVLADSPLVLDIGGTPEVVIDEAEKAVSARIGRPPNTTPEQLKEFIAQQQKHRNVDGGYWVAQVHPEAGYHALRATVDDVRGAVLASDGAALLVTDFGLWGWDQFLQTAYADGPQAVIDETRRAEASDPDRVRWPRAKVSDDATAIVCRWS</sequence>
<protein>
    <recommendedName>
        <fullName evidence="3">Protein phosphatase 2C-like protein</fullName>
    </recommendedName>
</protein>
<proteinExistence type="predicted"/>
<reference evidence="2" key="1">
    <citation type="journal article" date="2019" name="Int. J. Syst. Evol. Microbiol.">
        <title>The Global Catalogue of Microorganisms (GCM) 10K type strain sequencing project: providing services to taxonomists for standard genome sequencing and annotation.</title>
        <authorList>
            <consortium name="The Broad Institute Genomics Platform"/>
            <consortium name="The Broad Institute Genome Sequencing Center for Infectious Disease"/>
            <person name="Wu L."/>
            <person name="Ma J."/>
        </authorList>
    </citation>
    <scope>NUCLEOTIDE SEQUENCE [LARGE SCALE GENOMIC DNA]</scope>
    <source>
        <strain evidence="2">CGMCC 4.7289</strain>
    </source>
</reference>
<name>A0ABV8LN77_9ACTN</name>
<dbReference type="RefSeq" id="WP_253763469.1">
    <property type="nucleotide sequence ID" value="NZ_JAMZDZ010000001.1"/>
</dbReference>
<evidence type="ECO:0000313" key="2">
    <source>
        <dbReference type="Proteomes" id="UP001595816"/>
    </source>
</evidence>
<gene>
    <name evidence="1" type="ORF">ACFOZ4_15015</name>
</gene>
<comment type="caution">
    <text evidence="1">The sequence shown here is derived from an EMBL/GenBank/DDBJ whole genome shotgun (WGS) entry which is preliminary data.</text>
</comment>